<dbReference type="AlphaFoldDB" id="A0A183G0Y6"/>
<dbReference type="WBParaSite" id="HPBE_0001479301-mRNA-1">
    <property type="protein sequence ID" value="HPBE_0001479301-mRNA-1"/>
    <property type="gene ID" value="HPBE_0001479301"/>
</dbReference>
<reference evidence="3 4" key="1">
    <citation type="submission" date="2018-11" db="EMBL/GenBank/DDBJ databases">
        <authorList>
            <consortium name="Pathogen Informatics"/>
        </authorList>
    </citation>
    <scope>NUCLEOTIDE SEQUENCE [LARGE SCALE GENOMIC DNA]</scope>
</reference>
<proteinExistence type="predicted"/>
<reference evidence="5" key="2">
    <citation type="submission" date="2019-09" db="UniProtKB">
        <authorList>
            <consortium name="WormBaseParasite"/>
        </authorList>
    </citation>
    <scope>IDENTIFICATION</scope>
</reference>
<keyword evidence="4" id="KW-1185">Reference proteome</keyword>
<organism evidence="4 5">
    <name type="scientific">Heligmosomoides polygyrus</name>
    <name type="common">Parasitic roundworm</name>
    <dbReference type="NCBI Taxonomy" id="6339"/>
    <lineage>
        <taxon>Eukaryota</taxon>
        <taxon>Metazoa</taxon>
        <taxon>Ecdysozoa</taxon>
        <taxon>Nematoda</taxon>
        <taxon>Chromadorea</taxon>
        <taxon>Rhabditida</taxon>
        <taxon>Rhabditina</taxon>
        <taxon>Rhabditomorpha</taxon>
        <taxon>Strongyloidea</taxon>
        <taxon>Heligmosomidae</taxon>
        <taxon>Heligmosomoides</taxon>
    </lineage>
</organism>
<name>A0A183G0Y6_HELPZ</name>
<evidence type="ECO:0000313" key="4">
    <source>
        <dbReference type="Proteomes" id="UP000050761"/>
    </source>
</evidence>
<protein>
    <submittedName>
        <fullName evidence="5">Secreted protein</fullName>
    </submittedName>
</protein>
<accession>A0A3P8DJI1</accession>
<evidence type="ECO:0000313" key="3">
    <source>
        <dbReference type="EMBL" id="VDP00799.1"/>
    </source>
</evidence>
<gene>
    <name evidence="3" type="ORF">HPBE_LOCUS14794</name>
</gene>
<sequence>MTHGMSPLVWLVGLSTSVLGHEFGSWLPPFNESNRVYELCTNEMDDVILLRPDLSRAGAWRNLDCSQVTEIPLGPVYTSDAERRDGMHSGHIDRSRRSINVASKDTGQPDERKGESAEKQTLWLRSDACRPSELTQRAGESTL</sequence>
<dbReference type="Proteomes" id="UP000050761">
    <property type="component" value="Unassembled WGS sequence"/>
</dbReference>
<evidence type="ECO:0000313" key="5">
    <source>
        <dbReference type="WBParaSite" id="HPBE_0001479301-mRNA-1"/>
    </source>
</evidence>
<accession>A0A183G0Y6</accession>
<dbReference type="EMBL" id="UZAH01028534">
    <property type="protein sequence ID" value="VDP00799.1"/>
    <property type="molecule type" value="Genomic_DNA"/>
</dbReference>
<feature type="compositionally biased region" description="Basic and acidic residues" evidence="1">
    <location>
        <begin position="107"/>
        <end position="118"/>
    </location>
</feature>
<feature type="chain" id="PRO_5044551822" evidence="2">
    <location>
        <begin position="21"/>
        <end position="143"/>
    </location>
</feature>
<evidence type="ECO:0000256" key="2">
    <source>
        <dbReference type="SAM" id="SignalP"/>
    </source>
</evidence>
<feature type="region of interest" description="Disordered" evidence="1">
    <location>
        <begin position="78"/>
        <end position="122"/>
    </location>
</feature>
<evidence type="ECO:0000256" key="1">
    <source>
        <dbReference type="SAM" id="MobiDB-lite"/>
    </source>
</evidence>
<feature type="signal peptide" evidence="2">
    <location>
        <begin position="1"/>
        <end position="20"/>
    </location>
</feature>
<feature type="compositionally biased region" description="Basic and acidic residues" evidence="1">
    <location>
        <begin position="80"/>
        <end position="96"/>
    </location>
</feature>
<keyword evidence="2" id="KW-0732">Signal</keyword>